<evidence type="ECO:0000259" key="2">
    <source>
        <dbReference type="Pfam" id="PF09423"/>
    </source>
</evidence>
<dbReference type="Gene3D" id="3.60.21.70">
    <property type="entry name" value="PhoD-like phosphatase"/>
    <property type="match status" value="1"/>
</dbReference>
<dbReference type="CDD" id="cd07389">
    <property type="entry name" value="MPP_PhoD"/>
    <property type="match status" value="1"/>
</dbReference>
<dbReference type="PANTHER" id="PTHR33987:SF1">
    <property type="entry name" value="CALCINEURIN-LIKE METALLO-PHOSPHOESTERASE SUPERFAMILY PROTEIN"/>
    <property type="match status" value="1"/>
</dbReference>
<dbReference type="InterPro" id="IPR029052">
    <property type="entry name" value="Metallo-depent_PP-like"/>
</dbReference>
<dbReference type="EMBL" id="NTKD01000036">
    <property type="protein sequence ID" value="PDH38482.1"/>
    <property type="molecule type" value="Genomic_DNA"/>
</dbReference>
<gene>
    <name evidence="3" type="ORF">CNE99_06950</name>
</gene>
<keyword evidence="1" id="KW-0732">Signal</keyword>
<accession>A0A2A5WPU4</accession>
<reference evidence="3 4" key="1">
    <citation type="submission" date="2017-08" db="EMBL/GenBank/DDBJ databases">
        <title>Fine stratification of microbial communities through a metagenomic profile of the photic zone.</title>
        <authorList>
            <person name="Haro-Moreno J.M."/>
            <person name="Lopez-Perez M."/>
            <person name="De La Torre J."/>
            <person name="Picazo A."/>
            <person name="Camacho A."/>
            <person name="Rodriguez-Valera F."/>
        </authorList>
    </citation>
    <scope>NUCLEOTIDE SEQUENCE [LARGE SCALE GENOMIC DNA]</scope>
    <source>
        <strain evidence="3">MED-G24</strain>
    </source>
</reference>
<evidence type="ECO:0000256" key="1">
    <source>
        <dbReference type="SAM" id="SignalP"/>
    </source>
</evidence>
<dbReference type="Pfam" id="PF09423">
    <property type="entry name" value="PhoD"/>
    <property type="match status" value="1"/>
</dbReference>
<name>A0A2A5WPU4_9GAMM</name>
<evidence type="ECO:0000313" key="3">
    <source>
        <dbReference type="EMBL" id="PDH38482.1"/>
    </source>
</evidence>
<feature type="chain" id="PRO_5012088517" description="PhoD-like phosphatase metallophosphatase domain-containing protein" evidence="1">
    <location>
        <begin position="23"/>
        <end position="345"/>
    </location>
</feature>
<feature type="domain" description="PhoD-like phosphatase metallophosphatase" evidence="2">
    <location>
        <begin position="158"/>
        <end position="268"/>
    </location>
</feature>
<sequence length="345" mass="39213">MKLVTRFLACLMLALWPELVLAQDGTLPFVIAFGSCNDQNREQPLWEPLAHMAPDVFVFLGDNVYADTDNEGQMRATYDLQNQIAGFGNFRKSVQIEGIWDDHDFGVNDGGAAFTGKDMAQRAMLDFLGEPDESSRRESPGIFASRSYELAGFNRSYVVQLLLLDTRYFKSAWNRSGSFTRRYDPDDNPELTLLGETQWQWLEGELRKEADVRIVASGLQVLNGYHGYEHWALFPHERERLFALIRTTRANGVILLSGDRHFAEISRRDDILAYPLHDFTSSGMTHSFEQGDQSVNPDRIAVYTGLNFGSLVINEGQVILRVHDQRGRAVETVKISLKNLQWKGR</sequence>
<comment type="caution">
    <text evidence="3">The sequence shown here is derived from an EMBL/GenBank/DDBJ whole genome shotgun (WGS) entry which is preliminary data.</text>
</comment>
<dbReference type="SUPFAM" id="SSF56300">
    <property type="entry name" value="Metallo-dependent phosphatases"/>
    <property type="match status" value="1"/>
</dbReference>
<dbReference type="AlphaFoldDB" id="A0A2A5WPU4"/>
<dbReference type="Proteomes" id="UP000219327">
    <property type="component" value="Unassembled WGS sequence"/>
</dbReference>
<dbReference type="InterPro" id="IPR018946">
    <property type="entry name" value="PhoD-like_MPP"/>
</dbReference>
<feature type="signal peptide" evidence="1">
    <location>
        <begin position="1"/>
        <end position="22"/>
    </location>
</feature>
<dbReference type="InterPro" id="IPR038607">
    <property type="entry name" value="PhoD-like_sf"/>
</dbReference>
<evidence type="ECO:0000313" key="4">
    <source>
        <dbReference type="Proteomes" id="UP000219327"/>
    </source>
</evidence>
<dbReference type="PANTHER" id="PTHR33987">
    <property type="entry name" value="CALCINEURIN-LIKE METALLO-PHOSPHOESTERASE SUPERFAMILY PROTEIN"/>
    <property type="match status" value="1"/>
</dbReference>
<protein>
    <recommendedName>
        <fullName evidence="2">PhoD-like phosphatase metallophosphatase domain-containing protein</fullName>
    </recommendedName>
</protein>
<proteinExistence type="predicted"/>
<organism evidence="3 4">
    <name type="scientific">OM182 bacterium MED-G24</name>
    <dbReference type="NCBI Taxonomy" id="1986255"/>
    <lineage>
        <taxon>Bacteria</taxon>
        <taxon>Pseudomonadati</taxon>
        <taxon>Pseudomonadota</taxon>
        <taxon>Gammaproteobacteria</taxon>
        <taxon>OMG group</taxon>
        <taxon>OM182 clade</taxon>
    </lineage>
</organism>